<keyword evidence="3" id="KW-1185">Reference proteome</keyword>
<proteinExistence type="predicted"/>
<accession>D9WXF5</accession>
<protein>
    <submittedName>
        <fullName evidence="2">Predicted protein</fullName>
    </submittedName>
</protein>
<dbReference type="EMBL" id="GG657757">
    <property type="protein sequence ID" value="EFL30968.1"/>
    <property type="molecule type" value="Genomic_DNA"/>
</dbReference>
<evidence type="ECO:0000313" key="3">
    <source>
        <dbReference type="Proteomes" id="UP000004184"/>
    </source>
</evidence>
<name>D9WXF5_STRVT</name>
<dbReference type="HOGENOM" id="CLU_2653082_0_0_11"/>
<feature type="region of interest" description="Disordered" evidence="1">
    <location>
        <begin position="36"/>
        <end position="64"/>
    </location>
</feature>
<evidence type="ECO:0000313" key="2">
    <source>
        <dbReference type="EMBL" id="EFL30968.1"/>
    </source>
</evidence>
<dbReference type="AlphaFoldDB" id="D9WXF5"/>
<organism evidence="2 3">
    <name type="scientific">Streptomyces viridochromogenes (strain DSM 40736 / JCM 4977 / BCRC 1201 / Tue 494)</name>
    <dbReference type="NCBI Taxonomy" id="591159"/>
    <lineage>
        <taxon>Bacteria</taxon>
        <taxon>Bacillati</taxon>
        <taxon>Actinomycetota</taxon>
        <taxon>Actinomycetes</taxon>
        <taxon>Kitasatosporales</taxon>
        <taxon>Streptomycetaceae</taxon>
        <taxon>Streptomyces</taxon>
    </lineage>
</organism>
<dbReference type="Proteomes" id="UP000004184">
    <property type="component" value="Unassembled WGS sequence"/>
</dbReference>
<reference evidence="3" key="1">
    <citation type="submission" date="2009-02" db="EMBL/GenBank/DDBJ databases">
        <title>Annotation of Streptomyces viridochromogenes strain DSM 40736.</title>
        <authorList>
            <consortium name="The Broad Institute Genome Sequencing Platform"/>
            <consortium name="Broad Institute Microbial Sequencing Center"/>
            <person name="Fischbach M."/>
            <person name="Godfrey P."/>
            <person name="Ward D."/>
            <person name="Young S."/>
            <person name="Zeng Q."/>
            <person name="Koehrsen M."/>
            <person name="Alvarado L."/>
            <person name="Berlin A.M."/>
            <person name="Bochicchio J."/>
            <person name="Borenstein D."/>
            <person name="Chapman S.B."/>
            <person name="Chen Z."/>
            <person name="Engels R."/>
            <person name="Freedman E."/>
            <person name="Gellesch M."/>
            <person name="Goldberg J."/>
            <person name="Griggs A."/>
            <person name="Gujja S."/>
            <person name="Heilman E.R."/>
            <person name="Heiman D.I."/>
            <person name="Hepburn T.A."/>
            <person name="Howarth C."/>
            <person name="Jen D."/>
            <person name="Larson L."/>
            <person name="Lewis B."/>
            <person name="Mehta T."/>
            <person name="Park D."/>
            <person name="Pearson M."/>
            <person name="Richards J."/>
            <person name="Roberts A."/>
            <person name="Saif S."/>
            <person name="Shea T.D."/>
            <person name="Shenoy N."/>
            <person name="Sisk P."/>
            <person name="Stolte C."/>
            <person name="Sykes S.N."/>
            <person name="Thomson T."/>
            <person name="Walk T."/>
            <person name="White J."/>
            <person name="Yandava C."/>
            <person name="Straight P."/>
            <person name="Clardy J."/>
            <person name="Hung D."/>
            <person name="Kolter R."/>
            <person name="Mekalanos J."/>
            <person name="Walker S."/>
            <person name="Walsh C.T."/>
            <person name="Wieland-Brown L.C."/>
            <person name="Haas B."/>
            <person name="Nusbaum C."/>
            <person name="Birren B."/>
        </authorList>
    </citation>
    <scope>NUCLEOTIDE SEQUENCE [LARGE SCALE GENOMIC DNA]</scope>
    <source>
        <strain evidence="3">DSM 40736 / JCM 4977 / BCRC 1201 / Tue 494</strain>
    </source>
</reference>
<gene>
    <name evidence="2" type="ORF">SSQG_01486</name>
</gene>
<sequence length="76" mass="8017">MGRGRKEARCASVLMHPPFPRARAARAARAGVVLPEARHGVVPGTHTRTDGSSSRSGPPAGVVPPYVRVTLRRVPA</sequence>
<evidence type="ECO:0000256" key="1">
    <source>
        <dbReference type="SAM" id="MobiDB-lite"/>
    </source>
</evidence>